<dbReference type="AlphaFoldDB" id="A0AAW1K7Y2"/>
<evidence type="ECO:0000256" key="1">
    <source>
        <dbReference type="SAM" id="Phobius"/>
    </source>
</evidence>
<reference evidence="2" key="1">
    <citation type="submission" date="2024-03" db="EMBL/GenBank/DDBJ databases">
        <title>WGS assembly of Saponaria officinalis var. Norfolk2.</title>
        <authorList>
            <person name="Jenkins J."/>
            <person name="Shu S."/>
            <person name="Grimwood J."/>
            <person name="Barry K."/>
            <person name="Goodstein D."/>
            <person name="Schmutz J."/>
            <person name="Leebens-Mack J."/>
            <person name="Osbourn A."/>
        </authorList>
    </citation>
    <scope>NUCLEOTIDE SEQUENCE [LARGE SCALE GENOMIC DNA]</scope>
    <source>
        <strain evidence="2">JIC</strain>
    </source>
</reference>
<sequence length="54" mass="6076">MDNIKLCVFSLVCFCGVKISFFPIYFSYGWVSLGQPPKKGDGQCGNTKLLLRQK</sequence>
<keyword evidence="3" id="KW-1185">Reference proteome</keyword>
<dbReference type="Proteomes" id="UP001443914">
    <property type="component" value="Unassembled WGS sequence"/>
</dbReference>
<keyword evidence="1" id="KW-0472">Membrane</keyword>
<evidence type="ECO:0000313" key="2">
    <source>
        <dbReference type="EMBL" id="KAK9714409.1"/>
    </source>
</evidence>
<keyword evidence="1" id="KW-0812">Transmembrane</keyword>
<dbReference type="EMBL" id="JBDFQZ010000006">
    <property type="protein sequence ID" value="KAK9714409.1"/>
    <property type="molecule type" value="Genomic_DNA"/>
</dbReference>
<accession>A0AAW1K7Y2</accession>
<keyword evidence="1" id="KW-1133">Transmembrane helix</keyword>
<feature type="transmembrane region" description="Helical" evidence="1">
    <location>
        <begin position="7"/>
        <end position="28"/>
    </location>
</feature>
<comment type="caution">
    <text evidence="2">The sequence shown here is derived from an EMBL/GenBank/DDBJ whole genome shotgun (WGS) entry which is preliminary data.</text>
</comment>
<gene>
    <name evidence="2" type="ORF">RND81_06G092000</name>
</gene>
<organism evidence="2 3">
    <name type="scientific">Saponaria officinalis</name>
    <name type="common">Common soapwort</name>
    <name type="synonym">Lychnis saponaria</name>
    <dbReference type="NCBI Taxonomy" id="3572"/>
    <lineage>
        <taxon>Eukaryota</taxon>
        <taxon>Viridiplantae</taxon>
        <taxon>Streptophyta</taxon>
        <taxon>Embryophyta</taxon>
        <taxon>Tracheophyta</taxon>
        <taxon>Spermatophyta</taxon>
        <taxon>Magnoliopsida</taxon>
        <taxon>eudicotyledons</taxon>
        <taxon>Gunneridae</taxon>
        <taxon>Pentapetalae</taxon>
        <taxon>Caryophyllales</taxon>
        <taxon>Caryophyllaceae</taxon>
        <taxon>Caryophylleae</taxon>
        <taxon>Saponaria</taxon>
    </lineage>
</organism>
<protein>
    <submittedName>
        <fullName evidence="2">Uncharacterized protein</fullName>
    </submittedName>
</protein>
<evidence type="ECO:0000313" key="3">
    <source>
        <dbReference type="Proteomes" id="UP001443914"/>
    </source>
</evidence>
<name>A0AAW1K7Y2_SAPOF</name>
<proteinExistence type="predicted"/>